<comment type="caution">
    <text evidence="1">The sequence shown here is derived from an EMBL/GenBank/DDBJ whole genome shotgun (WGS) entry which is preliminary data.</text>
</comment>
<dbReference type="AlphaFoldDB" id="A0A7W7ZM50"/>
<protein>
    <submittedName>
        <fullName evidence="1">PII-like signaling protein</fullName>
    </submittedName>
</protein>
<dbReference type="Proteomes" id="UP000584867">
    <property type="component" value="Unassembled WGS sequence"/>
</dbReference>
<organism evidence="1 2">
    <name type="scientific">Granulicella mallensis</name>
    <dbReference type="NCBI Taxonomy" id="940614"/>
    <lineage>
        <taxon>Bacteria</taxon>
        <taxon>Pseudomonadati</taxon>
        <taxon>Acidobacteriota</taxon>
        <taxon>Terriglobia</taxon>
        <taxon>Terriglobales</taxon>
        <taxon>Acidobacteriaceae</taxon>
        <taxon>Granulicella</taxon>
    </lineage>
</organism>
<evidence type="ECO:0000313" key="1">
    <source>
        <dbReference type="EMBL" id="MBB5062455.1"/>
    </source>
</evidence>
<dbReference type="EMBL" id="JACHIO010000003">
    <property type="protein sequence ID" value="MBB5062455.1"/>
    <property type="molecule type" value="Genomic_DNA"/>
</dbReference>
<sequence>MPILEGSTQDEISRLLSLFPVAVLKEEWEGIKGTKEVICDTVARALEPGKAIDFILANFAKCKMHVYVLDPSQHKDVSIMNAITDAEILKVVADGPTLILARVSFVVILQDSLKKEKVDLLWPMRIHTLADHLVLSAIVLERTPATLYNEPISIVSRSLDEKLIVKNLKALGFDTADVHKGMKALWEEDYMDAFNVRFRSPDSTLTEVMDEEKGIKATKPERYEELKTATMFMSAFHLLKDPVKSIGDFFLDPSRGHFRFPRYTDDSGDADAVVQALLSKN</sequence>
<evidence type="ECO:0000313" key="2">
    <source>
        <dbReference type="Proteomes" id="UP000584867"/>
    </source>
</evidence>
<proteinExistence type="predicted"/>
<reference evidence="1 2" key="1">
    <citation type="submission" date="2020-08" db="EMBL/GenBank/DDBJ databases">
        <title>Genomic Encyclopedia of Type Strains, Phase IV (KMG-V): Genome sequencing to study the core and pangenomes of soil and plant-associated prokaryotes.</title>
        <authorList>
            <person name="Whitman W."/>
        </authorList>
    </citation>
    <scope>NUCLEOTIDE SEQUENCE [LARGE SCALE GENOMIC DNA]</scope>
    <source>
        <strain evidence="1 2">X5P3</strain>
    </source>
</reference>
<accession>A0A7W7ZM50</accession>
<name>A0A7W7ZM50_9BACT</name>
<gene>
    <name evidence="1" type="ORF">HDF15_000785</name>
</gene>
<dbReference type="RefSeq" id="WP_184252944.1">
    <property type="nucleotide sequence ID" value="NZ_JACHIO010000003.1"/>
</dbReference>